<feature type="region of interest" description="Disordered" evidence="1">
    <location>
        <begin position="121"/>
        <end position="156"/>
    </location>
</feature>
<feature type="compositionally biased region" description="Basic and acidic residues" evidence="1">
    <location>
        <begin position="145"/>
        <end position="156"/>
    </location>
</feature>
<gene>
    <name evidence="2" type="ORF">PIB30_099858</name>
</gene>
<protein>
    <submittedName>
        <fullName evidence="2">Uncharacterized protein</fullName>
    </submittedName>
</protein>
<evidence type="ECO:0000313" key="3">
    <source>
        <dbReference type="Proteomes" id="UP001341840"/>
    </source>
</evidence>
<evidence type="ECO:0000313" key="2">
    <source>
        <dbReference type="EMBL" id="MED6116387.1"/>
    </source>
</evidence>
<name>A0ABU6QWB5_9FABA</name>
<reference evidence="2 3" key="1">
    <citation type="journal article" date="2023" name="Plants (Basel)">
        <title>Bridging the Gap: Combining Genomics and Transcriptomics Approaches to Understand Stylosanthes scabra, an Orphan Legume from the Brazilian Caatinga.</title>
        <authorList>
            <person name="Ferreira-Neto J.R.C."/>
            <person name="da Silva M.D."/>
            <person name="Binneck E."/>
            <person name="de Melo N.F."/>
            <person name="da Silva R.H."/>
            <person name="de Melo A.L.T.M."/>
            <person name="Pandolfi V."/>
            <person name="Bustamante F.O."/>
            <person name="Brasileiro-Vidal A.C."/>
            <person name="Benko-Iseppon A.M."/>
        </authorList>
    </citation>
    <scope>NUCLEOTIDE SEQUENCE [LARGE SCALE GENOMIC DNA]</scope>
    <source>
        <tissue evidence="2">Leaves</tissue>
    </source>
</reference>
<proteinExistence type="predicted"/>
<organism evidence="2 3">
    <name type="scientific">Stylosanthes scabra</name>
    <dbReference type="NCBI Taxonomy" id="79078"/>
    <lineage>
        <taxon>Eukaryota</taxon>
        <taxon>Viridiplantae</taxon>
        <taxon>Streptophyta</taxon>
        <taxon>Embryophyta</taxon>
        <taxon>Tracheophyta</taxon>
        <taxon>Spermatophyta</taxon>
        <taxon>Magnoliopsida</taxon>
        <taxon>eudicotyledons</taxon>
        <taxon>Gunneridae</taxon>
        <taxon>Pentapetalae</taxon>
        <taxon>rosids</taxon>
        <taxon>fabids</taxon>
        <taxon>Fabales</taxon>
        <taxon>Fabaceae</taxon>
        <taxon>Papilionoideae</taxon>
        <taxon>50 kb inversion clade</taxon>
        <taxon>dalbergioids sensu lato</taxon>
        <taxon>Dalbergieae</taxon>
        <taxon>Pterocarpus clade</taxon>
        <taxon>Stylosanthes</taxon>
    </lineage>
</organism>
<sequence length="190" mass="20902">FLERNHEVTEEEEVKQSKVAWTEPQSNPGSKLGHVWTRLTQAPKCDPIKDVPRLPTLILSHVTFELGASQAPNVTNNTKGASSLALSPSRLEHQNMTTMMTKANLKSRLALPNVSLSTPKCEPLAPPNVTSSMPSKSRLAPFSHTKPELPKIPKRDLPPMSCLASKRDQPLCTKQALSVTCFLKVTKCQT</sequence>
<keyword evidence="3" id="KW-1185">Reference proteome</keyword>
<feature type="region of interest" description="Disordered" evidence="1">
    <location>
        <begin position="1"/>
        <end position="33"/>
    </location>
</feature>
<dbReference type="EMBL" id="JASCZI010002724">
    <property type="protein sequence ID" value="MED6116387.1"/>
    <property type="molecule type" value="Genomic_DNA"/>
</dbReference>
<feature type="non-terminal residue" evidence="2">
    <location>
        <position position="1"/>
    </location>
</feature>
<dbReference type="Proteomes" id="UP001341840">
    <property type="component" value="Unassembled WGS sequence"/>
</dbReference>
<comment type="caution">
    <text evidence="2">The sequence shown here is derived from an EMBL/GenBank/DDBJ whole genome shotgun (WGS) entry which is preliminary data.</text>
</comment>
<accession>A0ABU6QWB5</accession>
<evidence type="ECO:0000256" key="1">
    <source>
        <dbReference type="SAM" id="MobiDB-lite"/>
    </source>
</evidence>